<organism evidence="1 2">
    <name type="scientific">Daphnia sinensis</name>
    <dbReference type="NCBI Taxonomy" id="1820382"/>
    <lineage>
        <taxon>Eukaryota</taxon>
        <taxon>Metazoa</taxon>
        <taxon>Ecdysozoa</taxon>
        <taxon>Arthropoda</taxon>
        <taxon>Crustacea</taxon>
        <taxon>Branchiopoda</taxon>
        <taxon>Diplostraca</taxon>
        <taxon>Cladocera</taxon>
        <taxon>Anomopoda</taxon>
        <taxon>Daphniidae</taxon>
        <taxon>Daphnia</taxon>
        <taxon>Daphnia similis group</taxon>
    </lineage>
</organism>
<gene>
    <name evidence="1" type="ORF">GHT06_021587</name>
</gene>
<reference evidence="1 2" key="1">
    <citation type="submission" date="2022-05" db="EMBL/GenBank/DDBJ databases">
        <title>A multi-omics perspective on studying reproductive biology in Daphnia sinensis.</title>
        <authorList>
            <person name="Jia J."/>
        </authorList>
    </citation>
    <scope>NUCLEOTIDE SEQUENCE [LARGE SCALE GENOMIC DNA]</scope>
    <source>
        <strain evidence="1 2">WSL</strain>
    </source>
</reference>
<evidence type="ECO:0000313" key="2">
    <source>
        <dbReference type="Proteomes" id="UP000820818"/>
    </source>
</evidence>
<name>A0AAD5KZW8_9CRUS</name>
<keyword evidence="2" id="KW-1185">Reference proteome</keyword>
<accession>A0AAD5KZW8</accession>
<comment type="caution">
    <text evidence="1">The sequence shown here is derived from an EMBL/GenBank/DDBJ whole genome shotgun (WGS) entry which is preliminary data.</text>
</comment>
<protein>
    <submittedName>
        <fullName evidence="1">Uncharacterized protein</fullName>
    </submittedName>
</protein>
<evidence type="ECO:0000313" key="1">
    <source>
        <dbReference type="EMBL" id="KAI9553660.1"/>
    </source>
</evidence>
<dbReference type="Proteomes" id="UP000820818">
    <property type="component" value="Linkage Group LG9"/>
</dbReference>
<sequence length="94" mass="10950">METHLMQICGSVLYCRRNNSPSGLRIFVSSVQLTSSDNFSTAVAALFKERVTHLCEEITTLRFHPRQYSPLPWQRPYHIDFTLWCSVRQLTISM</sequence>
<dbReference type="EMBL" id="WJBH02000009">
    <property type="protein sequence ID" value="KAI9553660.1"/>
    <property type="molecule type" value="Genomic_DNA"/>
</dbReference>
<proteinExistence type="predicted"/>
<dbReference type="AlphaFoldDB" id="A0AAD5KZW8"/>